<organism evidence="1 2">
    <name type="scientific">Streptococcus cristatus AS 1.3089</name>
    <dbReference type="NCBI Taxonomy" id="1302863"/>
    <lineage>
        <taxon>Bacteria</taxon>
        <taxon>Bacillati</taxon>
        <taxon>Bacillota</taxon>
        <taxon>Bacilli</taxon>
        <taxon>Lactobacillales</taxon>
        <taxon>Streptococcaceae</taxon>
        <taxon>Streptococcus</taxon>
    </lineage>
</organism>
<name>A0ABM5NMQ4_STRCR</name>
<dbReference type="EMBL" id="CP004409">
    <property type="protein sequence ID" value="AGK72136.1"/>
    <property type="molecule type" value="Genomic_DNA"/>
</dbReference>
<sequence>MSKWKITILIIKYYVNILIVKIEDWMKEETRNYAEESHDYTSRGHDFHDGGTDEAPKYMYLGKLSEKAFKKLFLDNGIAFIEDYQFLIS</sequence>
<proteinExistence type="predicted"/>
<keyword evidence="2" id="KW-1185">Reference proteome</keyword>
<gene>
    <name evidence="1" type="ORF">I872_10310</name>
</gene>
<accession>A0ABM5NMQ4</accession>
<protein>
    <submittedName>
        <fullName evidence="1">Uncharacterized protein</fullName>
    </submittedName>
</protein>
<dbReference type="Proteomes" id="UP000013306">
    <property type="component" value="Chromosome"/>
</dbReference>
<reference evidence="1 2" key="1">
    <citation type="journal article" date="2013" name="Genome Announc.">
        <title>Complete Genome Sequence of an Oral Commensal, Streptococcus oligofermentans Strain AS 1.3089.</title>
        <authorList>
            <person name="Tong H."/>
            <person name="Shang N."/>
            <person name="Liu L."/>
            <person name="Wang X."/>
            <person name="Cai J."/>
            <person name="Dong X."/>
        </authorList>
    </citation>
    <scope>NUCLEOTIDE SEQUENCE [LARGE SCALE GENOMIC DNA]</scope>
    <source>
        <strain evidence="1 2">AS 1.3089</strain>
    </source>
</reference>
<evidence type="ECO:0000313" key="1">
    <source>
        <dbReference type="EMBL" id="AGK72136.1"/>
    </source>
</evidence>
<evidence type="ECO:0000313" key="2">
    <source>
        <dbReference type="Proteomes" id="UP000013306"/>
    </source>
</evidence>